<dbReference type="EMBL" id="CP053892">
    <property type="protein sequence ID" value="QKG23460.1"/>
    <property type="molecule type" value="Genomic_DNA"/>
</dbReference>
<keyword evidence="2" id="KW-1185">Reference proteome</keyword>
<dbReference type="RefSeq" id="WP_173097420.1">
    <property type="nucleotide sequence ID" value="NZ_CP053892.1"/>
</dbReference>
<name>A0A7D3VUL6_ACTVE</name>
<organism evidence="1 2">
    <name type="scientific">Actinomadura verrucosospora</name>
    <dbReference type="NCBI Taxonomy" id="46165"/>
    <lineage>
        <taxon>Bacteria</taxon>
        <taxon>Bacillati</taxon>
        <taxon>Actinomycetota</taxon>
        <taxon>Actinomycetes</taxon>
        <taxon>Streptosporangiales</taxon>
        <taxon>Thermomonosporaceae</taxon>
        <taxon>Actinomadura</taxon>
    </lineage>
</organism>
<dbReference type="Proteomes" id="UP000501240">
    <property type="component" value="Chromosome"/>
</dbReference>
<dbReference type="AlphaFoldDB" id="A0A7D3VUL6"/>
<dbReference type="Pfam" id="PF19818">
    <property type="entry name" value="DUF6301"/>
    <property type="match status" value="1"/>
</dbReference>
<gene>
    <name evidence="1" type="ORF">ACTIVE_5103</name>
</gene>
<proteinExistence type="predicted"/>
<dbReference type="InterPro" id="IPR046268">
    <property type="entry name" value="DUF6301"/>
</dbReference>
<accession>A0A7D3VUL6</accession>
<reference evidence="1 2" key="1">
    <citation type="submission" date="2020-05" db="EMBL/GenBank/DDBJ databases">
        <title>Actinomadura verrucosospora NRRL-B18236 (PFL_A860) Genome sequencing and assembly.</title>
        <authorList>
            <person name="Samborskyy M."/>
        </authorList>
    </citation>
    <scope>NUCLEOTIDE SEQUENCE [LARGE SCALE GENOMIC DNA]</scope>
    <source>
        <strain evidence="1 2">NRRL:B18236</strain>
    </source>
</reference>
<evidence type="ECO:0000313" key="2">
    <source>
        <dbReference type="Proteomes" id="UP000501240"/>
    </source>
</evidence>
<evidence type="ECO:0000313" key="1">
    <source>
        <dbReference type="EMBL" id="QKG23460.1"/>
    </source>
</evidence>
<protein>
    <submittedName>
        <fullName evidence="1">Uncharacterized protein</fullName>
    </submittedName>
</protein>
<sequence>MAERMLDDQAIRELAVRLRDLEWSWSQTEVPAIAQELGWTVDGDFDGIIELDTGLGPASGVVEVNDEGAVDIIVVSATSYIDPDEPAERAWLRDGFAHATSLVTEALGEPTLKRPGSSPQVRWRGENSTLGVNTTSVSLKIFVARNDYLDDEDYWG</sequence>